<dbReference type="NCBIfam" id="NF033747">
    <property type="entry name" value="class_E_sortase"/>
    <property type="match status" value="1"/>
</dbReference>
<evidence type="ECO:0000256" key="1">
    <source>
        <dbReference type="ARBA" id="ARBA00022801"/>
    </source>
</evidence>
<dbReference type="InterPro" id="IPR042003">
    <property type="entry name" value="Sortase_E"/>
</dbReference>
<evidence type="ECO:0000313" key="3">
    <source>
        <dbReference type="EMBL" id="SDI95249.1"/>
    </source>
</evidence>
<dbReference type="EMBL" id="FNDT01000037">
    <property type="protein sequence ID" value="SDI95249.1"/>
    <property type="molecule type" value="Genomic_DNA"/>
</dbReference>
<reference evidence="3 4" key="1">
    <citation type="submission" date="2016-10" db="EMBL/GenBank/DDBJ databases">
        <authorList>
            <person name="de Groot N.N."/>
        </authorList>
    </citation>
    <scope>NUCLEOTIDE SEQUENCE [LARGE SCALE GENOMIC DNA]</scope>
    <source>
        <strain evidence="3 4">NP_1H</strain>
    </source>
</reference>
<dbReference type="Proteomes" id="UP000199258">
    <property type="component" value="Unassembled WGS sequence"/>
</dbReference>
<dbReference type="Gene3D" id="2.40.260.10">
    <property type="entry name" value="Sortase"/>
    <property type="match status" value="1"/>
</dbReference>
<organism evidence="3 4">
    <name type="scientific">Arthrobacter subterraneus</name>
    <dbReference type="NCBI Taxonomy" id="335973"/>
    <lineage>
        <taxon>Bacteria</taxon>
        <taxon>Bacillati</taxon>
        <taxon>Actinomycetota</taxon>
        <taxon>Actinomycetes</taxon>
        <taxon>Micrococcales</taxon>
        <taxon>Micrococcaceae</taxon>
        <taxon>Arthrobacter</taxon>
    </lineage>
</organism>
<proteinExistence type="predicted"/>
<sequence length="168" mass="18577">MDPVAYGEAMGIMYIPRFGENYSVPIASGVGLDVLDKLGLGHYPETGLPGEIGNFALAGHRQSNGKVLDLIHTLVPGDELYVHTADGYYTYEYRDQEIVLPHRTDVLLPVPTRPGVEPSERLLTLTTCWPRFGDEKRIIAYAVMTSWRPLEAGPPAAIADRIAEISRR</sequence>
<accession>A0A1G8PRS4</accession>
<dbReference type="InterPro" id="IPR023365">
    <property type="entry name" value="Sortase_dom-sf"/>
</dbReference>
<gene>
    <name evidence="3" type="ORF">SAMN04488693_1375</name>
</gene>
<dbReference type="AlphaFoldDB" id="A0A1G8PRS4"/>
<dbReference type="RefSeq" id="WP_245702936.1">
    <property type="nucleotide sequence ID" value="NZ_FNDT01000037.1"/>
</dbReference>
<dbReference type="InterPro" id="IPR053465">
    <property type="entry name" value="Sortase_Class_E"/>
</dbReference>
<dbReference type="NCBIfam" id="TIGR01076">
    <property type="entry name" value="sortase_fam"/>
    <property type="match status" value="1"/>
</dbReference>
<feature type="active site" description="Proton donor/acceptor" evidence="2">
    <location>
        <position position="60"/>
    </location>
</feature>
<protein>
    <submittedName>
        <fullName evidence="3">LPXTG-site transpeptidase (Sortase) family protein</fullName>
    </submittedName>
</protein>
<evidence type="ECO:0000313" key="4">
    <source>
        <dbReference type="Proteomes" id="UP000199258"/>
    </source>
</evidence>
<dbReference type="InterPro" id="IPR005754">
    <property type="entry name" value="Sortase"/>
</dbReference>
<keyword evidence="4" id="KW-1185">Reference proteome</keyword>
<dbReference type="CDD" id="cd05830">
    <property type="entry name" value="Sortase_E"/>
    <property type="match status" value="1"/>
</dbReference>
<feature type="active site" description="Acyl-thioester intermediate" evidence="2">
    <location>
        <position position="128"/>
    </location>
</feature>
<keyword evidence="1" id="KW-0378">Hydrolase</keyword>
<dbReference type="STRING" id="335973.SAMN04488693_1375"/>
<dbReference type="SUPFAM" id="SSF63817">
    <property type="entry name" value="Sortase"/>
    <property type="match status" value="1"/>
</dbReference>
<dbReference type="GO" id="GO:0016787">
    <property type="term" value="F:hydrolase activity"/>
    <property type="evidence" value="ECO:0007669"/>
    <property type="project" value="UniProtKB-KW"/>
</dbReference>
<name>A0A1G8PRS4_9MICC</name>
<evidence type="ECO:0000256" key="2">
    <source>
        <dbReference type="PIRSR" id="PIRSR605754-1"/>
    </source>
</evidence>
<dbReference type="Pfam" id="PF04203">
    <property type="entry name" value="Sortase"/>
    <property type="match status" value="1"/>
</dbReference>